<evidence type="ECO:0000313" key="2">
    <source>
        <dbReference type="Proteomes" id="UP000287872"/>
    </source>
</evidence>
<gene>
    <name evidence="1" type="ORF">Ctaglu_30200</name>
</gene>
<comment type="caution">
    <text evidence="1">The sequence shown here is derived from an EMBL/GenBank/DDBJ whole genome shotgun (WGS) entry which is preliminary data.</text>
</comment>
<reference evidence="1 2" key="1">
    <citation type="submission" date="2018-11" db="EMBL/GenBank/DDBJ databases">
        <title>Genome sequencing and assembly of Clostridium tagluense strain A121.</title>
        <authorList>
            <person name="Murakami T."/>
            <person name="Segawa T."/>
            <person name="Shcherbakova V.A."/>
            <person name="Mori H."/>
            <person name="Yoshimura Y."/>
        </authorList>
    </citation>
    <scope>NUCLEOTIDE SEQUENCE [LARGE SCALE GENOMIC DNA]</scope>
    <source>
        <strain evidence="1 2">A121</strain>
    </source>
</reference>
<dbReference type="OrthoDB" id="2199345at2"/>
<keyword evidence="2" id="KW-1185">Reference proteome</keyword>
<dbReference type="RefSeq" id="WP_125003184.1">
    <property type="nucleotide sequence ID" value="NZ_BHYK01000017.1"/>
</dbReference>
<accession>A0A401UPF1</accession>
<proteinExistence type="predicted"/>
<evidence type="ECO:0000313" key="1">
    <source>
        <dbReference type="EMBL" id="GCD11397.1"/>
    </source>
</evidence>
<organism evidence="1 2">
    <name type="scientific">Clostridium tagluense</name>
    <dbReference type="NCBI Taxonomy" id="360422"/>
    <lineage>
        <taxon>Bacteria</taxon>
        <taxon>Bacillati</taxon>
        <taxon>Bacillota</taxon>
        <taxon>Clostridia</taxon>
        <taxon>Eubacteriales</taxon>
        <taxon>Clostridiaceae</taxon>
        <taxon>Clostridium</taxon>
    </lineage>
</organism>
<dbReference type="Proteomes" id="UP000287872">
    <property type="component" value="Unassembled WGS sequence"/>
</dbReference>
<dbReference type="EMBL" id="BHYK01000017">
    <property type="protein sequence ID" value="GCD11397.1"/>
    <property type="molecule type" value="Genomic_DNA"/>
</dbReference>
<name>A0A401UPF1_9CLOT</name>
<sequence length="194" mass="23128">MIIDNVKCLNYLRDEFIAYCPQYDCDKYSLSFFTSAKLKQFLLLENKNIPLEAINSYIEDLYNSQIQKLVSIEISKEIVPICKEFKEDIDSNICIWFLCFPLSFEYIRRYGNNNITLVHGQFEEGNYHAWLEINDTFIFDPVLQRFYILEPYYRLKKIARVMKYSYIEALNKLNTETHAGIWEDFNILATNLQS</sequence>
<dbReference type="AlphaFoldDB" id="A0A401UPF1"/>
<protein>
    <submittedName>
        <fullName evidence="1">Uncharacterized protein</fullName>
    </submittedName>
</protein>